<gene>
    <name evidence="5" type="ORF">B0A52_09423</name>
</gene>
<dbReference type="InterPro" id="IPR029058">
    <property type="entry name" value="AB_hydrolase_fold"/>
</dbReference>
<dbReference type="PROSITE" id="PS01173">
    <property type="entry name" value="LIPASE_GDXG_HIS"/>
    <property type="match status" value="1"/>
</dbReference>
<feature type="active site" evidence="3">
    <location>
        <position position="238"/>
    </location>
</feature>
<dbReference type="Gene3D" id="3.40.50.1820">
    <property type="entry name" value="alpha/beta hydrolase"/>
    <property type="match status" value="1"/>
</dbReference>
<sequence>MEPSPRALVRLLFPRLPMILKTALLNALRLSKNSSKQTLTIEVAVVTLRSIMGIRRPMKFLQRATTRDRGIKGPIWISKVSIPPPPSAERDTIDAIERVIKELGKGTETYTTPEIGTVEAEWTGYRKGVPSSEPRLATSEHDQYTRLMGEVSSDVTILYFHGGAYFLMDPSTVRDNTGRLAKQTGGRVYSVRYRLAPQNAFPTQLLDGLIAYLSLLSPPPGLVHGPVPAKQIVFAGDSAGANLAIALLLLILTLRRVGINTIRYHDRDVSLDIPAGLALNSPWVDICRSLPSIVSNAHLDYLDLSRDNNGASRHEPLPDELWPSSPPRADVFCNASIMMHPLVSPVAATPGMWEGAPPVFICLGNEAFEDEIVVFAQRLHQGGAVVDLVGYEGMPHCFAMIFATSVRGVDCYQRWANFCSDVVRGNSPRSSRAMWIEAFSNHIQGKETPMENLCRINDEDVVAAMKTMQKQAMTREAEALSNWRRQTSRPKL</sequence>
<evidence type="ECO:0000256" key="2">
    <source>
        <dbReference type="ARBA" id="ARBA00022801"/>
    </source>
</evidence>
<dbReference type="PANTHER" id="PTHR48081:SF25">
    <property type="entry name" value="PUTATIVE (AFU_ORTHOLOGUE AFUA_3G11560)-RELATED"/>
    <property type="match status" value="1"/>
</dbReference>
<dbReference type="AlphaFoldDB" id="A0A438MSD2"/>
<evidence type="ECO:0000313" key="5">
    <source>
        <dbReference type="EMBL" id="RVX66547.1"/>
    </source>
</evidence>
<feature type="domain" description="Alpha/beta hydrolase fold-3" evidence="4">
    <location>
        <begin position="157"/>
        <end position="399"/>
    </location>
</feature>
<dbReference type="VEuPathDB" id="FungiDB:PV10_02616"/>
<evidence type="ECO:0000313" key="6">
    <source>
        <dbReference type="Proteomes" id="UP000288859"/>
    </source>
</evidence>
<reference evidence="5 6" key="1">
    <citation type="submission" date="2017-03" db="EMBL/GenBank/DDBJ databases">
        <title>Genomes of endolithic fungi from Antarctica.</title>
        <authorList>
            <person name="Coleine C."/>
            <person name="Masonjones S."/>
            <person name="Stajich J.E."/>
        </authorList>
    </citation>
    <scope>NUCLEOTIDE SEQUENCE [LARGE SCALE GENOMIC DNA]</scope>
    <source>
        <strain evidence="5 6">CCFEE 6314</strain>
    </source>
</reference>
<evidence type="ECO:0000256" key="3">
    <source>
        <dbReference type="PROSITE-ProRule" id="PRU10038"/>
    </source>
</evidence>
<keyword evidence="2" id="KW-0378">Hydrolase</keyword>
<name>A0A438MSD2_EXOME</name>
<evidence type="ECO:0000259" key="4">
    <source>
        <dbReference type="Pfam" id="PF07859"/>
    </source>
</evidence>
<dbReference type="InterPro" id="IPR002168">
    <property type="entry name" value="Lipase_GDXG_HIS_AS"/>
</dbReference>
<evidence type="ECO:0000256" key="1">
    <source>
        <dbReference type="ARBA" id="ARBA00010515"/>
    </source>
</evidence>
<dbReference type="PROSITE" id="PS01174">
    <property type="entry name" value="LIPASE_GDXG_SER"/>
    <property type="match status" value="1"/>
</dbReference>
<dbReference type="EMBL" id="NAJM01000059">
    <property type="protein sequence ID" value="RVX66547.1"/>
    <property type="molecule type" value="Genomic_DNA"/>
</dbReference>
<proteinExistence type="inferred from homology"/>
<dbReference type="PANTHER" id="PTHR48081">
    <property type="entry name" value="AB HYDROLASE SUPERFAMILY PROTEIN C4A8.06C"/>
    <property type="match status" value="1"/>
</dbReference>
<organism evidence="5 6">
    <name type="scientific">Exophiala mesophila</name>
    <name type="common">Black yeast-like fungus</name>
    <dbReference type="NCBI Taxonomy" id="212818"/>
    <lineage>
        <taxon>Eukaryota</taxon>
        <taxon>Fungi</taxon>
        <taxon>Dikarya</taxon>
        <taxon>Ascomycota</taxon>
        <taxon>Pezizomycotina</taxon>
        <taxon>Eurotiomycetes</taxon>
        <taxon>Chaetothyriomycetidae</taxon>
        <taxon>Chaetothyriales</taxon>
        <taxon>Herpotrichiellaceae</taxon>
        <taxon>Exophiala</taxon>
    </lineage>
</organism>
<dbReference type="SUPFAM" id="SSF53474">
    <property type="entry name" value="alpha/beta-Hydrolases"/>
    <property type="match status" value="1"/>
</dbReference>
<comment type="similarity">
    <text evidence="1">Belongs to the 'GDXG' lipolytic enzyme family.</text>
</comment>
<accession>A0A438MSD2</accession>
<dbReference type="Pfam" id="PF07859">
    <property type="entry name" value="Abhydrolase_3"/>
    <property type="match status" value="1"/>
</dbReference>
<dbReference type="InterPro" id="IPR050300">
    <property type="entry name" value="GDXG_lipolytic_enzyme"/>
</dbReference>
<dbReference type="Proteomes" id="UP000288859">
    <property type="component" value="Unassembled WGS sequence"/>
</dbReference>
<protein>
    <recommendedName>
        <fullName evidence="4">Alpha/beta hydrolase fold-3 domain-containing protein</fullName>
    </recommendedName>
</protein>
<dbReference type="GO" id="GO:0016787">
    <property type="term" value="F:hydrolase activity"/>
    <property type="evidence" value="ECO:0007669"/>
    <property type="project" value="UniProtKB-KW"/>
</dbReference>
<dbReference type="InterPro" id="IPR013094">
    <property type="entry name" value="AB_hydrolase_3"/>
</dbReference>
<dbReference type="OrthoDB" id="5354320at2759"/>
<dbReference type="InterPro" id="IPR033140">
    <property type="entry name" value="Lipase_GDXG_put_SER_AS"/>
</dbReference>
<comment type="caution">
    <text evidence="5">The sequence shown here is derived from an EMBL/GenBank/DDBJ whole genome shotgun (WGS) entry which is preliminary data.</text>
</comment>